<dbReference type="PANTHER" id="PTHR47212:SF4">
    <property type="entry name" value="ADHESIN-LIKE PROTEIN, PUTATIVE (DUF3741)-RELATED"/>
    <property type="match status" value="1"/>
</dbReference>
<reference evidence="3 4" key="1">
    <citation type="submission" date="2020-08" db="EMBL/GenBank/DDBJ databases">
        <title>Plant Genome Project.</title>
        <authorList>
            <person name="Zhang R.-G."/>
        </authorList>
    </citation>
    <scope>NUCLEOTIDE SEQUENCE [LARGE SCALE GENOMIC DNA]</scope>
    <source>
        <tissue evidence="3">Rhizome</tissue>
    </source>
</reference>
<feature type="compositionally biased region" description="Basic and acidic residues" evidence="1">
    <location>
        <begin position="339"/>
        <end position="348"/>
    </location>
</feature>
<gene>
    <name evidence="3" type="ORF">ZIOFF_044135</name>
</gene>
<evidence type="ECO:0000256" key="1">
    <source>
        <dbReference type="SAM" id="MobiDB-lite"/>
    </source>
</evidence>
<evidence type="ECO:0000259" key="2">
    <source>
        <dbReference type="Pfam" id="PF14309"/>
    </source>
</evidence>
<organism evidence="3 4">
    <name type="scientific">Zingiber officinale</name>
    <name type="common">Ginger</name>
    <name type="synonym">Amomum zingiber</name>
    <dbReference type="NCBI Taxonomy" id="94328"/>
    <lineage>
        <taxon>Eukaryota</taxon>
        <taxon>Viridiplantae</taxon>
        <taxon>Streptophyta</taxon>
        <taxon>Embryophyta</taxon>
        <taxon>Tracheophyta</taxon>
        <taxon>Spermatophyta</taxon>
        <taxon>Magnoliopsida</taxon>
        <taxon>Liliopsida</taxon>
        <taxon>Zingiberales</taxon>
        <taxon>Zingiberaceae</taxon>
        <taxon>Zingiber</taxon>
    </lineage>
</organism>
<comment type="caution">
    <text evidence="3">The sequence shown here is derived from an EMBL/GenBank/DDBJ whole genome shotgun (WGS) entry which is preliminary data.</text>
</comment>
<proteinExistence type="predicted"/>
<feature type="compositionally biased region" description="Basic and acidic residues" evidence="1">
    <location>
        <begin position="283"/>
        <end position="298"/>
    </location>
</feature>
<evidence type="ECO:0000313" key="3">
    <source>
        <dbReference type="EMBL" id="KAG6496276.1"/>
    </source>
</evidence>
<dbReference type="Pfam" id="PF14309">
    <property type="entry name" value="DUF4378"/>
    <property type="match status" value="1"/>
</dbReference>
<name>A0A8J5FYK4_ZINOF</name>
<feature type="region of interest" description="Disordered" evidence="1">
    <location>
        <begin position="255"/>
        <end position="348"/>
    </location>
</feature>
<evidence type="ECO:0000313" key="4">
    <source>
        <dbReference type="Proteomes" id="UP000734854"/>
    </source>
</evidence>
<dbReference type="EMBL" id="JACMSC010000012">
    <property type="protein sequence ID" value="KAG6496276.1"/>
    <property type="molecule type" value="Genomic_DNA"/>
</dbReference>
<dbReference type="PANTHER" id="PTHR47212">
    <property type="entry name" value="ADHESIN-LIKE PROTEIN, PUTATIVE (DUF3741)-RELATED"/>
    <property type="match status" value="1"/>
</dbReference>
<accession>A0A8J5FYK4</accession>
<protein>
    <recommendedName>
        <fullName evidence="2">DUF4378 domain-containing protein</fullName>
    </recommendedName>
</protein>
<feature type="compositionally biased region" description="Basic and acidic residues" evidence="1">
    <location>
        <begin position="313"/>
        <end position="329"/>
    </location>
</feature>
<feature type="compositionally biased region" description="Polar residues" evidence="1">
    <location>
        <begin position="255"/>
        <end position="269"/>
    </location>
</feature>
<sequence length="863" mass="97490">MTCISVRNGRTIHRKLRLLLELDNNENDRNQLLTCDDANAVPNYSLISFRVSSLEASELEVDCENEDSLVSGTSFDSFHCQDLFGVTIESILAMIFYKLAYYGKGFKVLYFIGPQIPLARWKKDPLKGLHKLRRIAQAACGLLLVCLTSTKASLLRGYFQMFVLQVLDEVRNIADEEKLNTKFSNFLISEVALVYCLYVSRDYSKIKLDKSGRNEDKGENVKKVTGTKAKGDAASFASVKTLMKEEMLQERSNKYELNSDSDFNNQTRPPSLGFESYSKNARLSRDDIMSSKKGHQVENEDMVNKQNRSRFFWSKDKSKEIGSPKKSEDLDNQNQAPVENHRTRTKEQKIKSIPNFSRPSHSKTVDEEGDGVMSNFSLREIKRKIKSIIGGSKKERRAISMDGILHKIPIRHKDRADGEKLLNNDSVVASSQSKSLHDKEKPSIVSPIASSVINNNRIRIDPSVAKSTPPIYEEAKKHLVDMLDAEGPRTSSRTAHVSKSLGKLFSMQEDDALRMKMSHKGEKEIVLTSEEAVSIPLQKFDEDANNSLSPSKHNVEVLSCSIDYQNDEILGLKTEIANKCVVSDPNHAANVRNVETVDAFSKLLNDQSDASSESNSKEAAVACAVLNEDLAHTMIQSVPSSYRKESFETPESPINKPGRSPVSVFEKFIPDDFTIPKLRAVNSIFPTKEERTTSRTYFANRKARIKYIEVVLEASGLRAIDFSRWHLANNLLEQSVFDEVGISCYQQIDDLKLLFDCIYEALKEIQEKFFKCTPWVSLLSSNVLLAPAELSPSKEVDRIITGHIPMDFSDSIDPIVTSDMEIGRWMDIQFETEEVVLEIWDTALDDLVEEAIFDLWLDLSADW</sequence>
<dbReference type="AlphaFoldDB" id="A0A8J5FYK4"/>
<feature type="domain" description="DUF4378" evidence="2">
    <location>
        <begin position="706"/>
        <end position="850"/>
    </location>
</feature>
<dbReference type="Proteomes" id="UP000734854">
    <property type="component" value="Unassembled WGS sequence"/>
</dbReference>
<keyword evidence="4" id="KW-1185">Reference proteome</keyword>
<dbReference type="InterPro" id="IPR025486">
    <property type="entry name" value="DUF4378"/>
</dbReference>